<organism evidence="1 2">
    <name type="scientific">Meloidogyne enterolobii</name>
    <name type="common">Root-knot nematode worm</name>
    <name type="synonym">Meloidogyne mayaguensis</name>
    <dbReference type="NCBI Taxonomy" id="390850"/>
    <lineage>
        <taxon>Eukaryota</taxon>
        <taxon>Metazoa</taxon>
        <taxon>Ecdysozoa</taxon>
        <taxon>Nematoda</taxon>
        <taxon>Chromadorea</taxon>
        <taxon>Rhabditida</taxon>
        <taxon>Tylenchina</taxon>
        <taxon>Tylenchomorpha</taxon>
        <taxon>Tylenchoidea</taxon>
        <taxon>Meloidogynidae</taxon>
        <taxon>Meloidogyninae</taxon>
        <taxon>Meloidogyne</taxon>
    </lineage>
</organism>
<gene>
    <name evidence="1" type="ORF">MENTE1834_LOCUS24261</name>
</gene>
<dbReference type="Proteomes" id="UP001497535">
    <property type="component" value="Unassembled WGS sequence"/>
</dbReference>
<name>A0ACB0ZGN6_MELEN</name>
<reference evidence="1" key="1">
    <citation type="submission" date="2023-11" db="EMBL/GenBank/DDBJ databases">
        <authorList>
            <person name="Poullet M."/>
        </authorList>
    </citation>
    <scope>NUCLEOTIDE SEQUENCE</scope>
    <source>
        <strain evidence="1">E1834</strain>
    </source>
</reference>
<evidence type="ECO:0000313" key="2">
    <source>
        <dbReference type="Proteomes" id="UP001497535"/>
    </source>
</evidence>
<keyword evidence="2" id="KW-1185">Reference proteome</keyword>
<evidence type="ECO:0000313" key="1">
    <source>
        <dbReference type="EMBL" id="CAK5077350.1"/>
    </source>
</evidence>
<protein>
    <submittedName>
        <fullName evidence="1">Uncharacterized protein</fullName>
    </submittedName>
</protein>
<sequence length="74" mass="8723">MTNEFKFNIINSPMQMTATSIMGDMTTNDEVKGRELIGETVGNDEHTPTAYEHFYYTQQQLHTDYQRKSNFYFN</sequence>
<proteinExistence type="predicted"/>
<dbReference type="EMBL" id="CAVMJV010000032">
    <property type="protein sequence ID" value="CAK5077350.1"/>
    <property type="molecule type" value="Genomic_DNA"/>
</dbReference>
<accession>A0ACB0ZGN6</accession>
<comment type="caution">
    <text evidence="1">The sequence shown here is derived from an EMBL/GenBank/DDBJ whole genome shotgun (WGS) entry which is preliminary data.</text>
</comment>